<dbReference type="InterPro" id="IPR018247">
    <property type="entry name" value="EF_Hand_1_Ca_BS"/>
</dbReference>
<dbReference type="Gene3D" id="1.10.238.10">
    <property type="entry name" value="EF-hand"/>
    <property type="match status" value="1"/>
</dbReference>
<sequence>MRHIANVILSTKSLCAINTDANNSMLSLTEREMTALILYLLHRIHCKHQINVCPPEASLCTMTPSLTFGLFLLLSLHACTAKRFVQLDKNKDGMLSHRDLRKLRYKRMPLEHCAKPFFQSVPPC</sequence>
<accession>A0A6A4S233</accession>
<dbReference type="Proteomes" id="UP000438429">
    <property type="component" value="Unassembled WGS sequence"/>
</dbReference>
<dbReference type="GO" id="GO:0005509">
    <property type="term" value="F:calcium ion binding"/>
    <property type="evidence" value="ECO:0007669"/>
    <property type="project" value="InterPro"/>
</dbReference>
<dbReference type="InterPro" id="IPR019577">
    <property type="entry name" value="SPARC/Testican_Ca-bd-dom"/>
</dbReference>
<evidence type="ECO:0000256" key="3">
    <source>
        <dbReference type="ARBA" id="ARBA00022723"/>
    </source>
</evidence>
<evidence type="ECO:0000256" key="6">
    <source>
        <dbReference type="ARBA" id="ARBA00023180"/>
    </source>
</evidence>
<keyword evidence="3" id="KW-0479">Metal-binding</keyword>
<dbReference type="PROSITE" id="PS00018">
    <property type="entry name" value="EF_HAND_1"/>
    <property type="match status" value="1"/>
</dbReference>
<evidence type="ECO:0000313" key="9">
    <source>
        <dbReference type="Proteomes" id="UP000438429"/>
    </source>
</evidence>
<dbReference type="EMBL" id="VEVO01000018">
    <property type="protein sequence ID" value="KAF0027057.1"/>
    <property type="molecule type" value="Genomic_DNA"/>
</dbReference>
<gene>
    <name evidence="8" type="ORF">F2P81_019798</name>
</gene>
<keyword evidence="4" id="KW-0106">Calcium</keyword>
<dbReference type="Pfam" id="PF10591">
    <property type="entry name" value="SPARC_Ca_bdg"/>
    <property type="match status" value="1"/>
</dbReference>
<keyword evidence="2" id="KW-0964">Secreted</keyword>
<dbReference type="SUPFAM" id="SSF47473">
    <property type="entry name" value="EF-hand"/>
    <property type="match status" value="1"/>
</dbReference>
<feature type="domain" description="SPARC/Testican calcium-binding" evidence="7">
    <location>
        <begin position="83"/>
        <end position="120"/>
    </location>
</feature>
<evidence type="ECO:0000259" key="7">
    <source>
        <dbReference type="Pfam" id="PF10591"/>
    </source>
</evidence>
<reference evidence="8 9" key="1">
    <citation type="submission" date="2019-06" db="EMBL/GenBank/DDBJ databases">
        <title>Draft genomes of female and male turbot (Scophthalmus maximus).</title>
        <authorList>
            <person name="Xu H."/>
            <person name="Xu X.-W."/>
            <person name="Shao C."/>
            <person name="Chen S."/>
        </authorList>
    </citation>
    <scope>NUCLEOTIDE SEQUENCE [LARGE SCALE GENOMIC DNA]</scope>
    <source>
        <strain evidence="8">Ysfricsl-2016a</strain>
        <tissue evidence="8">Blood</tissue>
    </source>
</reference>
<dbReference type="GO" id="GO:0005576">
    <property type="term" value="C:extracellular region"/>
    <property type="evidence" value="ECO:0007669"/>
    <property type="project" value="UniProtKB-SubCell"/>
</dbReference>
<keyword evidence="5" id="KW-1015">Disulfide bond</keyword>
<name>A0A6A4S233_SCOMX</name>
<protein>
    <recommendedName>
        <fullName evidence="7">SPARC/Testican calcium-binding domain-containing protein</fullName>
    </recommendedName>
</protein>
<dbReference type="InterPro" id="IPR011992">
    <property type="entry name" value="EF-hand-dom_pair"/>
</dbReference>
<keyword evidence="6" id="KW-0325">Glycoprotein</keyword>
<evidence type="ECO:0000256" key="5">
    <source>
        <dbReference type="ARBA" id="ARBA00023157"/>
    </source>
</evidence>
<comment type="subcellular location">
    <subcellularLocation>
        <location evidence="1">Secreted</location>
    </subcellularLocation>
</comment>
<evidence type="ECO:0000256" key="4">
    <source>
        <dbReference type="ARBA" id="ARBA00022837"/>
    </source>
</evidence>
<dbReference type="AlphaFoldDB" id="A0A6A4S233"/>
<evidence type="ECO:0000256" key="1">
    <source>
        <dbReference type="ARBA" id="ARBA00004613"/>
    </source>
</evidence>
<evidence type="ECO:0000313" key="8">
    <source>
        <dbReference type="EMBL" id="KAF0027057.1"/>
    </source>
</evidence>
<organism evidence="8 9">
    <name type="scientific">Scophthalmus maximus</name>
    <name type="common">Turbot</name>
    <name type="synonym">Psetta maxima</name>
    <dbReference type="NCBI Taxonomy" id="52904"/>
    <lineage>
        <taxon>Eukaryota</taxon>
        <taxon>Metazoa</taxon>
        <taxon>Chordata</taxon>
        <taxon>Craniata</taxon>
        <taxon>Vertebrata</taxon>
        <taxon>Euteleostomi</taxon>
        <taxon>Actinopterygii</taxon>
        <taxon>Neopterygii</taxon>
        <taxon>Teleostei</taxon>
        <taxon>Neoteleostei</taxon>
        <taxon>Acanthomorphata</taxon>
        <taxon>Carangaria</taxon>
        <taxon>Pleuronectiformes</taxon>
        <taxon>Pleuronectoidei</taxon>
        <taxon>Scophthalmidae</taxon>
        <taxon>Scophthalmus</taxon>
    </lineage>
</organism>
<evidence type="ECO:0000256" key="2">
    <source>
        <dbReference type="ARBA" id="ARBA00022525"/>
    </source>
</evidence>
<proteinExistence type="predicted"/>
<comment type="caution">
    <text evidence="8">The sequence shown here is derived from an EMBL/GenBank/DDBJ whole genome shotgun (WGS) entry which is preliminary data.</text>
</comment>